<proteinExistence type="predicted"/>
<feature type="compositionally biased region" description="Polar residues" evidence="2">
    <location>
        <begin position="659"/>
        <end position="685"/>
    </location>
</feature>
<reference evidence="4" key="2">
    <citation type="journal article" date="2023" name="Plants (Basel)">
        <title>Annotation of the Turnera subulata (Passifloraceae) Draft Genome Reveals the S-Locus Evolved after the Divergence of Turneroideae from Passifloroideae in a Stepwise Manner.</title>
        <authorList>
            <person name="Henning P.M."/>
            <person name="Roalson E.H."/>
            <person name="Mir W."/>
            <person name="McCubbin A.G."/>
            <person name="Shore J.S."/>
        </authorList>
    </citation>
    <scope>NUCLEOTIDE SEQUENCE</scope>
    <source>
        <strain evidence="4">F60SS</strain>
    </source>
</reference>
<feature type="region of interest" description="Disordered" evidence="2">
    <location>
        <begin position="959"/>
        <end position="981"/>
    </location>
</feature>
<keyword evidence="5" id="KW-1185">Reference proteome</keyword>
<dbReference type="InterPro" id="IPR039278">
    <property type="entry name" value="Red1"/>
</dbReference>
<dbReference type="GO" id="GO:0005634">
    <property type="term" value="C:nucleus"/>
    <property type="evidence" value="ECO:0007669"/>
    <property type="project" value="TreeGrafter"/>
</dbReference>
<evidence type="ECO:0000259" key="3">
    <source>
        <dbReference type="Pfam" id="PF10650"/>
    </source>
</evidence>
<feature type="region of interest" description="Disordered" evidence="2">
    <location>
        <begin position="643"/>
        <end position="729"/>
    </location>
</feature>
<feature type="domain" description="Putative zinc-finger" evidence="3">
    <location>
        <begin position="933"/>
        <end position="953"/>
    </location>
</feature>
<dbReference type="Pfam" id="PF10650">
    <property type="entry name" value="zf-C3H1"/>
    <property type="match status" value="1"/>
</dbReference>
<protein>
    <recommendedName>
        <fullName evidence="3">Putative zinc-finger domain-containing protein</fullName>
    </recommendedName>
</protein>
<dbReference type="Proteomes" id="UP001141552">
    <property type="component" value="Unassembled WGS sequence"/>
</dbReference>
<organism evidence="4 5">
    <name type="scientific">Turnera subulata</name>
    <dbReference type="NCBI Taxonomy" id="218843"/>
    <lineage>
        <taxon>Eukaryota</taxon>
        <taxon>Viridiplantae</taxon>
        <taxon>Streptophyta</taxon>
        <taxon>Embryophyta</taxon>
        <taxon>Tracheophyta</taxon>
        <taxon>Spermatophyta</taxon>
        <taxon>Magnoliopsida</taxon>
        <taxon>eudicotyledons</taxon>
        <taxon>Gunneridae</taxon>
        <taxon>Pentapetalae</taxon>
        <taxon>rosids</taxon>
        <taxon>fabids</taxon>
        <taxon>Malpighiales</taxon>
        <taxon>Passifloraceae</taxon>
        <taxon>Turnera</taxon>
    </lineage>
</organism>
<reference evidence="4" key="1">
    <citation type="submission" date="2022-02" db="EMBL/GenBank/DDBJ databases">
        <authorList>
            <person name="Henning P.M."/>
            <person name="McCubbin A.G."/>
            <person name="Shore J.S."/>
        </authorList>
    </citation>
    <scope>NUCLEOTIDE SEQUENCE</scope>
    <source>
        <strain evidence="4">F60SS</strain>
        <tissue evidence="4">Leaves</tissue>
    </source>
</reference>
<feature type="compositionally biased region" description="Polar residues" evidence="2">
    <location>
        <begin position="962"/>
        <end position="976"/>
    </location>
</feature>
<accession>A0A9Q0FFA8</accession>
<feature type="compositionally biased region" description="Basic and acidic residues" evidence="2">
    <location>
        <begin position="151"/>
        <end position="160"/>
    </location>
</feature>
<feature type="compositionally biased region" description="Basic and acidic residues" evidence="2">
    <location>
        <begin position="696"/>
        <end position="723"/>
    </location>
</feature>
<evidence type="ECO:0000313" key="4">
    <source>
        <dbReference type="EMBL" id="KAJ4830408.1"/>
    </source>
</evidence>
<feature type="compositionally biased region" description="Polar residues" evidence="2">
    <location>
        <begin position="74"/>
        <end position="85"/>
    </location>
</feature>
<feature type="compositionally biased region" description="Polar residues" evidence="2">
    <location>
        <begin position="771"/>
        <end position="789"/>
    </location>
</feature>
<dbReference type="PANTHER" id="PTHR21563:SF3">
    <property type="entry name" value="ZINC FINGER C3H1 DOMAIN-CONTAINING PROTEIN"/>
    <property type="match status" value="1"/>
</dbReference>
<dbReference type="GO" id="GO:0000178">
    <property type="term" value="C:exosome (RNase complex)"/>
    <property type="evidence" value="ECO:0007669"/>
    <property type="project" value="TreeGrafter"/>
</dbReference>
<sequence length="1732" mass="190860">MENVNGSRQPDKPQSNTTKLREEGELSSSSTSDDDDNNDRKSARNDTQTPASTAAPPAGAVNALATAVPGRAPPSTSNPTAGIQSGKATYSINTASTIASQAQTPVEQNNAMSFQKSRTTFKSPNHEWTAASGDKNNLVISFSDDDSASESEDHKQRKASEVIGNRGNLDSNQGPGSRLLAKFSKVQQPTNTVNKVIPKRSSLSHTLVSSMKNNPVGTNSIGVAASTASASIEQGSRIRKFNTGKRNFSSQEHGLDQGRGLKNSAKLQDLREQIALRERELKLKAALLNKDAVSVSSRDCNAVNLGHDVAKKSYGTSGMEPKEPDRKRLKAGGSFSAMQTLYDQQDAVAAKTTLLSDGQLLGDNGYAVRNIADCTQRASHVGKMESSVIKQPKHDRKRVDISSENLPGIDITNNCSQTDGSRMQVDPCAVPIRTMPLHDTGTSILQKSGRTIGLNKNCGHQPSDSVINGPRNEENLVNGHGYPEGIYGGKASLNSICQASLNNASLWDPLCVLNATETSNMDMESLVEMEESLDKELEDAQQHRQKCESEERNALRAYRKAQRALFEANRRCTEIYRKRELHAANFRSFIINDSNMVWSPRMQKDVGPSNISAKMDIVPLSNDQIQPQYDQYVRTSPLNISYQHMNGHHLGSEPVSEPDASTSEQLPHNSKNAPNGMSSPSNDLNVSADEDEETFPLDHRTGQPSSKHKEQNSVGRKSTDCHSSENISIGSPDLELEAELRSKLVARLGMRTWSKNSGSSVLEPGDEPGTENDNGSERTQTSNESLPLSEIRQNQEIHLGGNDNTKSISEVQIEKHDKDPLNVHSADDSEDDYSGDLHLKSSSMFSPVSVLRSSFGQLKIMSAITPLVSQCKKDEKDNSSNGQNEGNVWCMNSEVVKWDNMRGNSEAGCVMDICGREVAVLTSDLVVDPFWPLCVFELRGKCNNDECRWQHFRDMSEKDVNQQHNDSGNAGNSQVAVSGEKCGGGEKKSTFECVLTPPTYLVGLDTLKANPHSYAPVVARMQEQCWLKCFSVCLVLSNILQKHLVADEPLLCGGSGRIENPPNLAPISNVQSLELALLILNEEVSKVEGMKKALCILSRAIEADPTSEILWITYLLVYYSKFESVGKDDMFFLAVKQNSRSYGLWVMYVNSRKHLDDRLAAYDAALSALCGQISAPEEDEMHASGTGLSACILDLFLQMIDCLRMSGNASKAIDKILGLLVETNSDEPHSLLLSDILSCLTISDKYMFWVCCVYFVIYRKLPDAVVQHFECEKELFLIEWPSVHLQGEDKQRAIKLVEMAVDSGKAYVNGESVECHSNIRSGQYFALNHIQCILVLEGLGCGQILLDQYMKLYSSCIELMLISARIQSNNLASSSSDGFGEALGNWPKELPGIQCIWNQYIEWALQKGDPEFVKELVARWLNSLSKLGNSENGNWDAMDCNDDSNRTLESVSVSNQNFLLPSSSQMDIIFSYINLSLAKLLHNDPNESRFAIDKALKAAGPQYFRYCLREHAAHVYIQELQIKKDFPLSKQLNILNGYLDDARALHVLEPLSRQFLNKIEKPKVKQLIGSILGPASFDSSLVNLVLEAWYGPSLLPEKPCKSKELVDFVEAILGIAPSNYQLVFSVLKLLKKEYNSVGVTSGLSILYWASSNLVNAIFHAIPIPPEYVWVEAAGILDDIADIELILDGFYKRALSAHPFSFQLLNFFSKLSKTRKDTSNIVEAAREKGIEVG</sequence>
<dbReference type="PANTHER" id="PTHR21563">
    <property type="entry name" value="ZINC FINGER C3H1 DOMAIN-CONTAINING PROTEIN"/>
    <property type="match status" value="1"/>
</dbReference>
<keyword evidence="1" id="KW-0175">Coiled coil</keyword>
<feature type="compositionally biased region" description="Polar residues" evidence="2">
    <location>
        <begin position="1"/>
        <end position="18"/>
    </location>
</feature>
<feature type="region of interest" description="Disordered" evidence="2">
    <location>
        <begin position="118"/>
        <end position="174"/>
    </location>
</feature>
<evidence type="ECO:0000256" key="2">
    <source>
        <dbReference type="SAM" id="MobiDB-lite"/>
    </source>
</evidence>
<feature type="coiled-coil region" evidence="1">
    <location>
        <begin position="523"/>
        <end position="557"/>
    </location>
</feature>
<comment type="caution">
    <text evidence="4">The sequence shown here is derived from an EMBL/GenBank/DDBJ whole genome shotgun (WGS) entry which is preliminary data.</text>
</comment>
<dbReference type="OrthoDB" id="1922977at2759"/>
<feature type="region of interest" description="Disordered" evidence="2">
    <location>
        <begin position="1"/>
        <end position="85"/>
    </location>
</feature>
<dbReference type="InterPro" id="IPR019607">
    <property type="entry name" value="Putative_zinc-finger_domain"/>
</dbReference>
<dbReference type="EMBL" id="JAKUCV010005643">
    <property type="protein sequence ID" value="KAJ4830408.1"/>
    <property type="molecule type" value="Genomic_DNA"/>
</dbReference>
<feature type="compositionally biased region" description="Low complexity" evidence="2">
    <location>
        <begin position="45"/>
        <end position="69"/>
    </location>
</feature>
<name>A0A9Q0FFA8_9ROSI</name>
<evidence type="ECO:0000313" key="5">
    <source>
        <dbReference type="Proteomes" id="UP001141552"/>
    </source>
</evidence>
<feature type="region of interest" description="Disordered" evidence="2">
    <location>
        <begin position="755"/>
        <end position="789"/>
    </location>
</feature>
<evidence type="ECO:0000256" key="1">
    <source>
        <dbReference type="SAM" id="Coils"/>
    </source>
</evidence>
<gene>
    <name evidence="4" type="ORF">Tsubulata_018084</name>
</gene>